<dbReference type="Proteomes" id="UP000537141">
    <property type="component" value="Unassembled WGS sequence"/>
</dbReference>
<dbReference type="EMBL" id="JACHHU010000019">
    <property type="protein sequence ID" value="MBB6543765.1"/>
    <property type="molecule type" value="Genomic_DNA"/>
</dbReference>
<dbReference type="Pfam" id="PF04023">
    <property type="entry name" value="FeoA"/>
    <property type="match status" value="1"/>
</dbReference>
<proteinExistence type="predicted"/>
<reference evidence="3 4" key="1">
    <citation type="submission" date="2020-08" db="EMBL/GenBank/DDBJ databases">
        <title>Genomic Encyclopedia of Type Strains, Phase IV (KMG-IV): sequencing the most valuable type-strain genomes for metagenomic binning, comparative biology and taxonomic classification.</title>
        <authorList>
            <person name="Goeker M."/>
        </authorList>
    </citation>
    <scope>NUCLEOTIDE SEQUENCE [LARGE SCALE GENOMIC DNA]</scope>
    <source>
        <strain evidence="3 4">DSM 26287</strain>
    </source>
</reference>
<dbReference type="AlphaFoldDB" id="A0A7X0TU64"/>
<dbReference type="RefSeq" id="WP_184424548.1">
    <property type="nucleotide sequence ID" value="NZ_AP027362.1"/>
</dbReference>
<sequence length="76" mass="8423">MTLSKLKKKQRARIKSLPADLSLSSRLMEQGFVPNSLVELAHIAPFNGPLAFYLHGTKMSIHQSLAAQIHVELEAI</sequence>
<name>A0A7X0TU64_9GAMM</name>
<organism evidence="3 4">
    <name type="scientific">Thalassotalea piscium</name>
    <dbReference type="NCBI Taxonomy" id="1230533"/>
    <lineage>
        <taxon>Bacteria</taxon>
        <taxon>Pseudomonadati</taxon>
        <taxon>Pseudomonadota</taxon>
        <taxon>Gammaproteobacteria</taxon>
        <taxon>Alteromonadales</taxon>
        <taxon>Colwelliaceae</taxon>
        <taxon>Thalassotalea</taxon>
    </lineage>
</organism>
<dbReference type="Gene3D" id="2.30.30.90">
    <property type="match status" value="1"/>
</dbReference>
<dbReference type="InterPro" id="IPR052713">
    <property type="entry name" value="FeoA"/>
</dbReference>
<dbReference type="InterPro" id="IPR038157">
    <property type="entry name" value="FeoA_core_dom"/>
</dbReference>
<evidence type="ECO:0000313" key="4">
    <source>
        <dbReference type="Proteomes" id="UP000537141"/>
    </source>
</evidence>
<keyword evidence="4" id="KW-1185">Reference proteome</keyword>
<feature type="domain" description="Ferrous iron transporter FeoA-like" evidence="2">
    <location>
        <begin position="1"/>
        <end position="73"/>
    </location>
</feature>
<dbReference type="GO" id="GO:0046914">
    <property type="term" value="F:transition metal ion binding"/>
    <property type="evidence" value="ECO:0007669"/>
    <property type="project" value="InterPro"/>
</dbReference>
<dbReference type="InterPro" id="IPR007167">
    <property type="entry name" value="Fe-transptr_FeoA-like"/>
</dbReference>
<gene>
    <name evidence="3" type="ORF">HNQ55_002287</name>
</gene>
<dbReference type="PANTHER" id="PTHR42954">
    <property type="entry name" value="FE(2+) TRANSPORT PROTEIN A"/>
    <property type="match status" value="1"/>
</dbReference>
<dbReference type="PANTHER" id="PTHR42954:SF2">
    <property type="entry name" value="FE(2+) TRANSPORT PROTEIN A"/>
    <property type="match status" value="1"/>
</dbReference>
<dbReference type="SUPFAM" id="SSF50037">
    <property type="entry name" value="C-terminal domain of transcriptional repressors"/>
    <property type="match status" value="1"/>
</dbReference>
<protein>
    <submittedName>
        <fullName evidence="3">Ferrous iron transport protein A</fullName>
    </submittedName>
</protein>
<evidence type="ECO:0000259" key="2">
    <source>
        <dbReference type="SMART" id="SM00899"/>
    </source>
</evidence>
<evidence type="ECO:0000313" key="3">
    <source>
        <dbReference type="EMBL" id="MBB6543765.1"/>
    </source>
</evidence>
<dbReference type="SMART" id="SM00899">
    <property type="entry name" value="FeoA"/>
    <property type="match status" value="1"/>
</dbReference>
<accession>A0A7X0TU64</accession>
<keyword evidence="1" id="KW-0408">Iron</keyword>
<comment type="caution">
    <text evidence="3">The sequence shown here is derived from an EMBL/GenBank/DDBJ whole genome shotgun (WGS) entry which is preliminary data.</text>
</comment>
<dbReference type="InterPro" id="IPR008988">
    <property type="entry name" value="Transcriptional_repressor_C"/>
</dbReference>
<evidence type="ECO:0000256" key="1">
    <source>
        <dbReference type="ARBA" id="ARBA00023004"/>
    </source>
</evidence>